<dbReference type="InterPro" id="IPR001650">
    <property type="entry name" value="Helicase_C-like"/>
</dbReference>
<sequence>MSATPIPRTLSLTIFGDLDISLITELPKNHKPVTTKVVDPNKRQAAYIFIKQQVRDGRQVFVVCPRITASEHSDADILDARKRTWLEVRNVEEEHEKLSRTIFPDLRIGMLHGKLSAEEKNEIMKQFTQGNIDILVSTSVIEVGIDVPNATIMMIEGAERFGLAQLYQFRGRVGRGEHKSYCLLFTDSHTPATHTRLASVARAKNGFELAEDDLKLRGPGEFLGSSQTGMPDIAMQALQNPEFIKDARNAAQAIVHKDRTLTIYPKLKKRLERFTQRVHGE</sequence>
<dbReference type="InterPro" id="IPR047112">
    <property type="entry name" value="RecG/Mfd"/>
</dbReference>
<evidence type="ECO:0000259" key="3">
    <source>
        <dbReference type="PROSITE" id="PS51194"/>
    </source>
</evidence>
<dbReference type="GO" id="GO:0006281">
    <property type="term" value="P:DNA repair"/>
    <property type="evidence" value="ECO:0007669"/>
    <property type="project" value="InterPro"/>
</dbReference>
<dbReference type="Pfam" id="PF00271">
    <property type="entry name" value="Helicase_C"/>
    <property type="match status" value="1"/>
</dbReference>
<reference evidence="4" key="1">
    <citation type="journal article" date="2015" name="Nature">
        <title>Complex archaea that bridge the gap between prokaryotes and eukaryotes.</title>
        <authorList>
            <person name="Spang A."/>
            <person name="Saw J.H."/>
            <person name="Jorgensen S.L."/>
            <person name="Zaremba-Niedzwiedzka K."/>
            <person name="Martijn J."/>
            <person name="Lind A.E."/>
            <person name="van Eijk R."/>
            <person name="Schleper C."/>
            <person name="Guy L."/>
            <person name="Ettema T.J."/>
        </authorList>
    </citation>
    <scope>NUCLEOTIDE SEQUENCE</scope>
</reference>
<dbReference type="InterPro" id="IPR045562">
    <property type="entry name" value="RecG_dom3_C"/>
</dbReference>
<evidence type="ECO:0000256" key="1">
    <source>
        <dbReference type="ARBA" id="ARBA00022801"/>
    </source>
</evidence>
<gene>
    <name evidence="4" type="ORF">LCGC14_2055380</name>
</gene>
<dbReference type="GO" id="GO:0003678">
    <property type="term" value="F:DNA helicase activity"/>
    <property type="evidence" value="ECO:0007669"/>
    <property type="project" value="TreeGrafter"/>
</dbReference>
<keyword evidence="2" id="KW-0067">ATP-binding</keyword>
<accession>A0A0F9EMW3</accession>
<dbReference type="PANTHER" id="PTHR47964">
    <property type="entry name" value="ATP-DEPENDENT DNA HELICASE HOMOLOG RECG, CHLOROPLASTIC"/>
    <property type="match status" value="1"/>
</dbReference>
<proteinExistence type="predicted"/>
<dbReference type="Gene3D" id="3.40.50.300">
    <property type="entry name" value="P-loop containing nucleotide triphosphate hydrolases"/>
    <property type="match status" value="1"/>
</dbReference>
<evidence type="ECO:0000313" key="4">
    <source>
        <dbReference type="EMBL" id="KKL75389.1"/>
    </source>
</evidence>
<name>A0A0F9EMW3_9ZZZZ</name>
<dbReference type="SUPFAM" id="SSF52540">
    <property type="entry name" value="P-loop containing nucleoside triphosphate hydrolases"/>
    <property type="match status" value="1"/>
</dbReference>
<keyword evidence="2" id="KW-0347">Helicase</keyword>
<comment type="caution">
    <text evidence="4">The sequence shown here is derived from an EMBL/GenBank/DDBJ whole genome shotgun (WGS) entry which is preliminary data.</text>
</comment>
<feature type="domain" description="Helicase C-terminal" evidence="3">
    <location>
        <begin position="42"/>
        <end position="217"/>
    </location>
</feature>
<dbReference type="GO" id="GO:0016787">
    <property type="term" value="F:hydrolase activity"/>
    <property type="evidence" value="ECO:0007669"/>
    <property type="project" value="UniProtKB-KW"/>
</dbReference>
<dbReference type="EMBL" id="LAZR01024364">
    <property type="protein sequence ID" value="KKL75389.1"/>
    <property type="molecule type" value="Genomic_DNA"/>
</dbReference>
<dbReference type="PANTHER" id="PTHR47964:SF1">
    <property type="entry name" value="ATP-DEPENDENT DNA HELICASE HOMOLOG RECG, CHLOROPLASTIC"/>
    <property type="match status" value="1"/>
</dbReference>
<protein>
    <recommendedName>
        <fullName evidence="3">Helicase C-terminal domain-containing protein</fullName>
    </recommendedName>
</protein>
<dbReference type="PROSITE" id="PS51194">
    <property type="entry name" value="HELICASE_CTER"/>
    <property type="match status" value="1"/>
</dbReference>
<dbReference type="InterPro" id="IPR027417">
    <property type="entry name" value="P-loop_NTPase"/>
</dbReference>
<organism evidence="4">
    <name type="scientific">marine sediment metagenome</name>
    <dbReference type="NCBI Taxonomy" id="412755"/>
    <lineage>
        <taxon>unclassified sequences</taxon>
        <taxon>metagenomes</taxon>
        <taxon>ecological metagenomes</taxon>
    </lineage>
</organism>
<evidence type="ECO:0000256" key="2">
    <source>
        <dbReference type="ARBA" id="ARBA00022806"/>
    </source>
</evidence>
<dbReference type="AlphaFoldDB" id="A0A0F9EMW3"/>
<keyword evidence="2" id="KW-0547">Nucleotide-binding</keyword>
<dbReference type="SMART" id="SM00490">
    <property type="entry name" value="HELICc"/>
    <property type="match status" value="1"/>
</dbReference>
<dbReference type="Pfam" id="PF19833">
    <property type="entry name" value="RecG_dom3_C"/>
    <property type="match status" value="1"/>
</dbReference>
<keyword evidence="1" id="KW-0378">Hydrolase</keyword>